<accession>A0AAV9PU16</accession>
<gene>
    <name evidence="2" type="ORF">LTR25_010420</name>
</gene>
<name>A0AAV9PU16_9PEZI</name>
<feature type="region of interest" description="Disordered" evidence="1">
    <location>
        <begin position="196"/>
        <end position="228"/>
    </location>
</feature>
<dbReference type="AlphaFoldDB" id="A0AAV9PU16"/>
<evidence type="ECO:0000256" key="1">
    <source>
        <dbReference type="SAM" id="MobiDB-lite"/>
    </source>
</evidence>
<keyword evidence="3" id="KW-1185">Reference proteome</keyword>
<dbReference type="EMBL" id="JAXLQG010000026">
    <property type="protein sequence ID" value="KAK5528421.1"/>
    <property type="molecule type" value="Genomic_DNA"/>
</dbReference>
<reference evidence="2 3" key="1">
    <citation type="submission" date="2023-06" db="EMBL/GenBank/DDBJ databases">
        <title>Black Yeasts Isolated from many extreme environments.</title>
        <authorList>
            <person name="Coleine C."/>
            <person name="Stajich J.E."/>
            <person name="Selbmann L."/>
        </authorList>
    </citation>
    <scope>NUCLEOTIDE SEQUENCE [LARGE SCALE GENOMIC DNA]</scope>
    <source>
        <strain evidence="2 3">CCFEE 5887</strain>
    </source>
</reference>
<feature type="compositionally biased region" description="Basic and acidic residues" evidence="1">
    <location>
        <begin position="196"/>
        <end position="209"/>
    </location>
</feature>
<proteinExistence type="predicted"/>
<protein>
    <submittedName>
        <fullName evidence="2">Uncharacterized protein</fullName>
    </submittedName>
</protein>
<dbReference type="Proteomes" id="UP001345827">
    <property type="component" value="Unassembled WGS sequence"/>
</dbReference>
<comment type="caution">
    <text evidence="2">The sequence shown here is derived from an EMBL/GenBank/DDBJ whole genome shotgun (WGS) entry which is preliminary data.</text>
</comment>
<sequence length="228" mass="25272">MATFDFQRIDAELYNLDDTDGAIEFQDMVEDFMNVAKTNPAVLEGKDEDVAHFCAIVADDEAWPLAQLVVPEFCVTQDQIFDGNTPVNIILDSLKHKMPPPITMEDPGLDCDNDLWDRMLQAGMLYAPTKGRGVPPTILEEPEPADDLVENVIGNTSNFRFHCAGTLLTHTLDTTHACAITRDDQTRGLQVNVRKDEHTWNSSTKRSEPPKPVLATTADCPESEGTVI</sequence>
<evidence type="ECO:0000313" key="3">
    <source>
        <dbReference type="Proteomes" id="UP001345827"/>
    </source>
</evidence>
<organism evidence="2 3">
    <name type="scientific">Vermiconidia calcicola</name>
    <dbReference type="NCBI Taxonomy" id="1690605"/>
    <lineage>
        <taxon>Eukaryota</taxon>
        <taxon>Fungi</taxon>
        <taxon>Dikarya</taxon>
        <taxon>Ascomycota</taxon>
        <taxon>Pezizomycotina</taxon>
        <taxon>Dothideomycetes</taxon>
        <taxon>Dothideomycetidae</taxon>
        <taxon>Mycosphaerellales</taxon>
        <taxon>Extremaceae</taxon>
        <taxon>Vermiconidia</taxon>
    </lineage>
</organism>
<evidence type="ECO:0000313" key="2">
    <source>
        <dbReference type="EMBL" id="KAK5528421.1"/>
    </source>
</evidence>